<dbReference type="AlphaFoldDB" id="A0A437Q1V2"/>
<dbReference type="RefSeq" id="WP_127826072.1">
    <property type="nucleotide sequence ID" value="NZ_RZYA01000001.1"/>
</dbReference>
<accession>A0A437Q1V2</accession>
<keyword evidence="4" id="KW-0326">Glycosidase</keyword>
<feature type="chain" id="PRO_5039584122" evidence="2">
    <location>
        <begin position="18"/>
        <end position="420"/>
    </location>
</feature>
<evidence type="ECO:0000313" key="4">
    <source>
        <dbReference type="EMBL" id="RVU28485.1"/>
    </source>
</evidence>
<dbReference type="EMBL" id="RZYA01000001">
    <property type="protein sequence ID" value="RVU28485.1"/>
    <property type="molecule type" value="Genomic_DNA"/>
</dbReference>
<dbReference type="Proteomes" id="UP000283128">
    <property type="component" value="Unassembled WGS sequence"/>
</dbReference>
<gene>
    <name evidence="4" type="ORF">EOT10_00930</name>
</gene>
<dbReference type="PANTHER" id="PTHR40446:SF2">
    <property type="entry name" value="N-ACETYLGLUCOSAMINE-1-PHOSPHODIESTER ALPHA-N-ACETYLGLUCOSAMINIDASE"/>
    <property type="match status" value="1"/>
</dbReference>
<feature type="domain" description="Phosphodiester glycosidase" evidence="3">
    <location>
        <begin position="236"/>
        <end position="418"/>
    </location>
</feature>
<dbReference type="GO" id="GO:0016798">
    <property type="term" value="F:hydrolase activity, acting on glycosyl bonds"/>
    <property type="evidence" value="ECO:0007669"/>
    <property type="project" value="UniProtKB-KW"/>
</dbReference>
<proteinExistence type="predicted"/>
<reference evidence="4 5" key="1">
    <citation type="submission" date="2019-01" db="EMBL/GenBank/DDBJ databases">
        <title>Genome sequences of Streptomyces and Rhizobium isolates collected from root and soil.</title>
        <authorList>
            <person name="Chhettri S."/>
            <person name="Sevigny J.L."/>
            <person name="Sen A."/>
            <person name="Ennis N."/>
            <person name="Tisa L."/>
        </authorList>
    </citation>
    <scope>NUCLEOTIDE SEQUENCE [LARGE SCALE GENOMIC DNA]</scope>
    <source>
        <strain evidence="4 5">San01</strain>
    </source>
</reference>
<sequence length="420" mass="42009">MAAALALSLIAACTASGGDDAKPAPTSPAPHSAAPAGGLPRGVILRHSTHTWADGRTARVHVLTVAPDAAAHVTGVHGAHLATAETVREMADRVDAVAAVNGGYFDIPTGADHGGYPGDPLGVYATGGTLLSEAAAGRTALVVGPGGTAPRIARVWTTLSLTADDGTLRELDGIDRVPGRILGCGGAGGDVLRSTGRAHPAPLHNRLCVDSSEIVRFTPQWGAASRPGAPGTAEAVLDASGRVTGMRSPAGGPIPRGGSTLYGIGEGARWLTAHARPGGSVTVETRAQDAAGRSLLAPGVSLFGAGPGLVENGTVALDPAREGMSARSLDERAPRTLAGIRADGTLLLVVVDGRTSASVGATLREAATLVAGLGARSALNLDGGGSSTLVVSGRLANRPMDEKAKRSVERRVATAIAVVR</sequence>
<feature type="region of interest" description="Disordered" evidence="1">
    <location>
        <begin position="17"/>
        <end position="40"/>
    </location>
</feature>
<feature type="signal peptide" evidence="2">
    <location>
        <begin position="1"/>
        <end position="17"/>
    </location>
</feature>
<protein>
    <submittedName>
        <fullName evidence="4">Phosphodiester glycosidase family protein</fullName>
    </submittedName>
</protein>
<comment type="caution">
    <text evidence="4">The sequence shown here is derived from an EMBL/GenBank/DDBJ whole genome shotgun (WGS) entry which is preliminary data.</text>
</comment>
<evidence type="ECO:0000259" key="3">
    <source>
        <dbReference type="Pfam" id="PF09992"/>
    </source>
</evidence>
<evidence type="ECO:0000256" key="2">
    <source>
        <dbReference type="SAM" id="SignalP"/>
    </source>
</evidence>
<dbReference type="InterPro" id="IPR018711">
    <property type="entry name" value="NAGPA"/>
</dbReference>
<dbReference type="OrthoDB" id="9809781at2"/>
<keyword evidence="2" id="KW-0732">Signal</keyword>
<evidence type="ECO:0000256" key="1">
    <source>
        <dbReference type="SAM" id="MobiDB-lite"/>
    </source>
</evidence>
<keyword evidence="5" id="KW-1185">Reference proteome</keyword>
<keyword evidence="4" id="KW-0378">Hydrolase</keyword>
<evidence type="ECO:0000313" key="5">
    <source>
        <dbReference type="Proteomes" id="UP000283128"/>
    </source>
</evidence>
<feature type="compositionally biased region" description="Low complexity" evidence="1">
    <location>
        <begin position="29"/>
        <end position="38"/>
    </location>
</feature>
<organism evidence="4 5">
    <name type="scientific">Streptomyces antnestii</name>
    <dbReference type="NCBI Taxonomy" id="2494256"/>
    <lineage>
        <taxon>Bacteria</taxon>
        <taxon>Bacillati</taxon>
        <taxon>Actinomycetota</taxon>
        <taxon>Actinomycetes</taxon>
        <taxon>Kitasatosporales</taxon>
        <taxon>Streptomycetaceae</taxon>
        <taxon>Streptomyces</taxon>
    </lineage>
</organism>
<name>A0A437Q1V2_9ACTN</name>
<dbReference type="Pfam" id="PF09992">
    <property type="entry name" value="NAGPA"/>
    <property type="match status" value="1"/>
</dbReference>
<dbReference type="PANTHER" id="PTHR40446">
    <property type="entry name" value="N-ACETYLGLUCOSAMINE-1-PHOSPHODIESTER ALPHA-N-ACETYLGLUCOSAMINIDASE"/>
    <property type="match status" value="1"/>
</dbReference>